<evidence type="ECO:0000313" key="3">
    <source>
        <dbReference type="EMBL" id="QJA89897.1"/>
    </source>
</evidence>
<dbReference type="EMBL" id="MT144340">
    <property type="protein sequence ID" value="QJA52437.1"/>
    <property type="molecule type" value="Genomic_DNA"/>
</dbReference>
<dbReference type="EMBL" id="MT142003">
    <property type="protein sequence ID" value="QJA73118.1"/>
    <property type="molecule type" value="Genomic_DNA"/>
</dbReference>
<name>A0A6H1ZYP1_9ZZZZ</name>
<proteinExistence type="predicted"/>
<gene>
    <name evidence="2" type="ORF">MM415A02470_0011</name>
    <name evidence="3" type="ORF">MM415B02483_0007</name>
    <name evidence="1" type="ORF">TM448A02729_0002</name>
    <name evidence="4" type="ORF">TM448B02754_0008</name>
</gene>
<evidence type="ECO:0000313" key="2">
    <source>
        <dbReference type="EMBL" id="QJA73118.1"/>
    </source>
</evidence>
<reference evidence="1" key="1">
    <citation type="submission" date="2020-03" db="EMBL/GenBank/DDBJ databases">
        <title>The deep terrestrial virosphere.</title>
        <authorList>
            <person name="Holmfeldt K."/>
            <person name="Nilsson E."/>
            <person name="Simone D."/>
            <person name="Lopez-Fernandez M."/>
            <person name="Wu X."/>
            <person name="de Brujin I."/>
            <person name="Lundin D."/>
            <person name="Andersson A."/>
            <person name="Bertilsson S."/>
            <person name="Dopson M."/>
        </authorList>
    </citation>
    <scope>NUCLEOTIDE SEQUENCE</scope>
    <source>
        <strain evidence="2">MM415A02470</strain>
        <strain evidence="3">MM415B02483</strain>
        <strain evidence="1">TM448A02729</strain>
        <strain evidence="4">TM448B02754</strain>
    </source>
</reference>
<protein>
    <submittedName>
        <fullName evidence="1">Uncharacterized protein</fullName>
    </submittedName>
</protein>
<dbReference type="EMBL" id="MT142876">
    <property type="protein sequence ID" value="QJA89897.1"/>
    <property type="molecule type" value="Genomic_DNA"/>
</dbReference>
<dbReference type="AlphaFoldDB" id="A0A6H1ZYP1"/>
<organism evidence="1">
    <name type="scientific">viral metagenome</name>
    <dbReference type="NCBI Taxonomy" id="1070528"/>
    <lineage>
        <taxon>unclassified sequences</taxon>
        <taxon>metagenomes</taxon>
        <taxon>organismal metagenomes</taxon>
    </lineage>
</organism>
<accession>A0A6H1ZYP1</accession>
<evidence type="ECO:0000313" key="4">
    <source>
        <dbReference type="EMBL" id="QJI01756.1"/>
    </source>
</evidence>
<dbReference type="EMBL" id="MT144948">
    <property type="protein sequence ID" value="QJI01756.1"/>
    <property type="molecule type" value="Genomic_DNA"/>
</dbReference>
<evidence type="ECO:0000313" key="1">
    <source>
        <dbReference type="EMBL" id="QJA52437.1"/>
    </source>
</evidence>
<sequence length="119" mass="13444">MTRNPGLEFVPAHMMASSAVYGFVRWLAAIPVGPVERKGVLLEWARDTGYELKRVDVLRALASPNPAIVIKEELRTLARDRVITAAQAKSIYRAVLEDRCKEYGVPVSHLVKRHKFTWS</sequence>